<accession>A0AAF0URS9</accession>
<dbReference type="EMBL" id="CP133621">
    <property type="protein sequence ID" value="WMV50263.1"/>
    <property type="molecule type" value="Genomic_DNA"/>
</dbReference>
<dbReference type="InterPro" id="IPR043502">
    <property type="entry name" value="DNA/RNA_pol_sf"/>
</dbReference>
<protein>
    <submittedName>
        <fullName evidence="1">Uncharacterized protein</fullName>
    </submittedName>
</protein>
<dbReference type="PANTHER" id="PTHR24559">
    <property type="entry name" value="TRANSPOSON TY3-I GAG-POL POLYPROTEIN"/>
    <property type="match status" value="1"/>
</dbReference>
<dbReference type="SUPFAM" id="SSF56672">
    <property type="entry name" value="DNA/RNA polymerases"/>
    <property type="match status" value="1"/>
</dbReference>
<dbReference type="PANTHER" id="PTHR24559:SF444">
    <property type="entry name" value="REVERSE TRANSCRIPTASE DOMAIN-CONTAINING PROTEIN"/>
    <property type="match status" value="1"/>
</dbReference>
<dbReference type="AlphaFoldDB" id="A0AAF0URS9"/>
<sequence length="107" mass="12404">MAPTELKELKEQLKDLLDDLIIPNISPWGASHFSNIDLRFDYHQFRVRDSDISKITFRTRYGHYEFVVMSIGQTSAPAAFMDLNNRFKVHEKNYQAHPRACSIGVCT</sequence>
<name>A0AAF0URS9_SOLVR</name>
<dbReference type="InterPro" id="IPR043128">
    <property type="entry name" value="Rev_trsase/Diguanyl_cyclase"/>
</dbReference>
<dbReference type="InterPro" id="IPR053134">
    <property type="entry name" value="RNA-dir_DNA_polymerase"/>
</dbReference>
<dbReference type="Gene3D" id="3.10.10.10">
    <property type="entry name" value="HIV Type 1 Reverse Transcriptase, subunit A, domain 1"/>
    <property type="match status" value="1"/>
</dbReference>
<reference evidence="1" key="1">
    <citation type="submission" date="2023-08" db="EMBL/GenBank/DDBJ databases">
        <title>A de novo genome assembly of Solanum verrucosum Schlechtendal, a Mexican diploid species geographically isolated from the other diploid A-genome species in potato relatives.</title>
        <authorList>
            <person name="Hosaka K."/>
        </authorList>
    </citation>
    <scope>NUCLEOTIDE SEQUENCE</scope>
    <source>
        <tissue evidence="1">Young leaves</tissue>
    </source>
</reference>
<evidence type="ECO:0000313" key="1">
    <source>
        <dbReference type="EMBL" id="WMV50263.1"/>
    </source>
</evidence>
<gene>
    <name evidence="1" type="ORF">MTR67_043648</name>
</gene>
<keyword evidence="2" id="KW-1185">Reference proteome</keyword>
<evidence type="ECO:0000313" key="2">
    <source>
        <dbReference type="Proteomes" id="UP001234989"/>
    </source>
</evidence>
<dbReference type="Gene3D" id="3.30.70.270">
    <property type="match status" value="1"/>
</dbReference>
<proteinExistence type="predicted"/>
<organism evidence="1 2">
    <name type="scientific">Solanum verrucosum</name>
    <dbReference type="NCBI Taxonomy" id="315347"/>
    <lineage>
        <taxon>Eukaryota</taxon>
        <taxon>Viridiplantae</taxon>
        <taxon>Streptophyta</taxon>
        <taxon>Embryophyta</taxon>
        <taxon>Tracheophyta</taxon>
        <taxon>Spermatophyta</taxon>
        <taxon>Magnoliopsida</taxon>
        <taxon>eudicotyledons</taxon>
        <taxon>Gunneridae</taxon>
        <taxon>Pentapetalae</taxon>
        <taxon>asterids</taxon>
        <taxon>lamiids</taxon>
        <taxon>Solanales</taxon>
        <taxon>Solanaceae</taxon>
        <taxon>Solanoideae</taxon>
        <taxon>Solaneae</taxon>
        <taxon>Solanum</taxon>
    </lineage>
</organism>
<dbReference type="Proteomes" id="UP001234989">
    <property type="component" value="Chromosome 10"/>
</dbReference>